<dbReference type="Proteomes" id="UP000612585">
    <property type="component" value="Unassembled WGS sequence"/>
</dbReference>
<dbReference type="InterPro" id="IPR009012">
    <property type="entry name" value="GrpE_head"/>
</dbReference>
<protein>
    <recommendedName>
        <fullName evidence="3">Nucleotide exchange factor GrpE</fullName>
    </recommendedName>
</protein>
<dbReference type="AlphaFoldDB" id="A0A8J3Z956"/>
<proteinExistence type="predicted"/>
<name>A0A8J3Z956_9ACTN</name>
<dbReference type="SUPFAM" id="SSF51064">
    <property type="entry name" value="Head domain of nucleotide exchange factor GrpE"/>
    <property type="match status" value="1"/>
</dbReference>
<gene>
    <name evidence="1" type="ORF">Vau01_069180</name>
</gene>
<evidence type="ECO:0000313" key="1">
    <source>
        <dbReference type="EMBL" id="GIJ59402.1"/>
    </source>
</evidence>
<organism evidence="1 2">
    <name type="scientific">Virgisporangium aurantiacum</name>
    <dbReference type="NCBI Taxonomy" id="175570"/>
    <lineage>
        <taxon>Bacteria</taxon>
        <taxon>Bacillati</taxon>
        <taxon>Actinomycetota</taxon>
        <taxon>Actinomycetes</taxon>
        <taxon>Micromonosporales</taxon>
        <taxon>Micromonosporaceae</taxon>
        <taxon>Virgisporangium</taxon>
    </lineage>
</organism>
<reference evidence="1" key="1">
    <citation type="submission" date="2021-01" db="EMBL/GenBank/DDBJ databases">
        <title>Whole genome shotgun sequence of Virgisporangium aurantiacum NBRC 16421.</title>
        <authorList>
            <person name="Komaki H."/>
            <person name="Tamura T."/>
        </authorList>
    </citation>
    <scope>NUCLEOTIDE SEQUENCE</scope>
    <source>
        <strain evidence="1">NBRC 16421</strain>
    </source>
</reference>
<evidence type="ECO:0008006" key="3">
    <source>
        <dbReference type="Google" id="ProtNLM"/>
    </source>
</evidence>
<keyword evidence="2" id="KW-1185">Reference proteome</keyword>
<sequence>MGLAPADFGRDPNAAFVKILRDAREPLTARKVIDAVAERGVARPTVSAKWATFQKTVVKFHPNIHLPGRGLYEWRDEQVSAEAALGRLLDLLATSNKVKVGLRDALVAVIRSSSPARAGTDDDAKVRAARERQFKLDALHAVAELAGEVEELAYDSGDPELIVERLRARVRASALDQLGRPGEEAKFDPARHEVQGRRPADGAAVTVVRPGYASAELVLRKALVVAD</sequence>
<comment type="caution">
    <text evidence="1">The sequence shown here is derived from an EMBL/GenBank/DDBJ whole genome shotgun (WGS) entry which is preliminary data.</text>
</comment>
<evidence type="ECO:0000313" key="2">
    <source>
        <dbReference type="Proteomes" id="UP000612585"/>
    </source>
</evidence>
<dbReference type="Gene3D" id="2.30.22.10">
    <property type="entry name" value="Head domain of nucleotide exchange factor GrpE"/>
    <property type="match status" value="1"/>
</dbReference>
<accession>A0A8J3Z956</accession>
<dbReference type="EMBL" id="BOPG01000046">
    <property type="protein sequence ID" value="GIJ59402.1"/>
    <property type="molecule type" value="Genomic_DNA"/>
</dbReference>
<dbReference type="GO" id="GO:0006457">
    <property type="term" value="P:protein folding"/>
    <property type="evidence" value="ECO:0007669"/>
    <property type="project" value="InterPro"/>
</dbReference>